<organism evidence="2">
    <name type="scientific">Burkholderia cenocepacia</name>
    <dbReference type="NCBI Taxonomy" id="95486"/>
    <lineage>
        <taxon>Bacteria</taxon>
        <taxon>Pseudomonadati</taxon>
        <taxon>Pseudomonadota</taxon>
        <taxon>Betaproteobacteria</taxon>
        <taxon>Burkholderiales</taxon>
        <taxon>Burkholderiaceae</taxon>
        <taxon>Burkholderia</taxon>
        <taxon>Burkholderia cepacia complex</taxon>
    </lineage>
</organism>
<protein>
    <recommendedName>
        <fullName evidence="1">HNH nuclease domain-containing protein</fullName>
    </recommendedName>
</protein>
<proteinExistence type="predicted"/>
<sequence>MALIELTGKYAVGSHRYATVDDDMVEYLSQWRWKAKPNGGGNNVYAVRNAMRDGKHVTIRMHRVVAGLGFDDPREVDHDNHNSLDNRRSNLVPSTRSENALNARRVTHRLPCKQCGQSHIREVSAMVSPDRLVCGDCRRRNQSEPPRSSIFITSCAHCGVRFTARTSLRKFCGESCRCRARYARARANGSPIGGSPHGQLRAACFD</sequence>
<accession>A0A6B2MMF6</accession>
<comment type="caution">
    <text evidence="2">The sequence shown here is derived from an EMBL/GenBank/DDBJ whole genome shotgun (WGS) entry which is preliminary data.</text>
</comment>
<feature type="domain" description="HNH nuclease" evidence="1">
    <location>
        <begin position="75"/>
        <end position="100"/>
    </location>
</feature>
<reference evidence="2" key="1">
    <citation type="submission" date="2019-11" db="EMBL/GenBank/DDBJ databases">
        <title>Burkholderia cenocepacia CF.</title>
        <authorList>
            <person name="Vianna E.F."/>
            <person name="Marques E.A."/>
            <person name="Albano R.M."/>
            <person name="Leao R.S."/>
        </authorList>
    </citation>
    <scope>NUCLEOTIDE SEQUENCE</scope>
    <source>
        <strain evidence="2">MS-2140</strain>
    </source>
</reference>
<gene>
    <name evidence="2" type="ORF">GFJ35_34420</name>
</gene>
<dbReference type="Pfam" id="PF13392">
    <property type="entry name" value="HNH_3"/>
    <property type="match status" value="1"/>
</dbReference>
<dbReference type="Gene3D" id="3.90.75.20">
    <property type="match status" value="1"/>
</dbReference>
<dbReference type="InterPro" id="IPR003615">
    <property type="entry name" value="HNH_nuc"/>
</dbReference>
<dbReference type="EMBL" id="JAAEAM010000064">
    <property type="protein sequence ID" value="NDV77108.1"/>
    <property type="molecule type" value="Genomic_DNA"/>
</dbReference>
<dbReference type="SUPFAM" id="SSF54060">
    <property type="entry name" value="His-Me finger endonucleases"/>
    <property type="match status" value="1"/>
</dbReference>
<name>A0A6B2MMF6_9BURK</name>
<dbReference type="AlphaFoldDB" id="A0A6B2MMF6"/>
<evidence type="ECO:0000259" key="1">
    <source>
        <dbReference type="Pfam" id="PF13392"/>
    </source>
</evidence>
<dbReference type="InterPro" id="IPR044925">
    <property type="entry name" value="His-Me_finger_sf"/>
</dbReference>
<evidence type="ECO:0000313" key="2">
    <source>
        <dbReference type="EMBL" id="NDV77108.1"/>
    </source>
</evidence>